<dbReference type="GO" id="GO:0022857">
    <property type="term" value="F:transmembrane transporter activity"/>
    <property type="evidence" value="ECO:0007669"/>
    <property type="project" value="InterPro"/>
</dbReference>
<proteinExistence type="predicted"/>
<dbReference type="InterPro" id="IPR007210">
    <property type="entry name" value="ABC_Gly_betaine_transp_sub-bd"/>
</dbReference>
<protein>
    <submittedName>
        <fullName evidence="3">Glycine/betaine ABC transporter substrate-binding protein</fullName>
    </submittedName>
</protein>
<dbReference type="Pfam" id="PF04069">
    <property type="entry name" value="OpuAC"/>
    <property type="match status" value="1"/>
</dbReference>
<evidence type="ECO:0000313" key="4">
    <source>
        <dbReference type="Proteomes" id="UP000463857"/>
    </source>
</evidence>
<evidence type="ECO:0000313" key="3">
    <source>
        <dbReference type="EMBL" id="QHB99743.1"/>
    </source>
</evidence>
<keyword evidence="1" id="KW-0732">Signal</keyword>
<dbReference type="AlphaFoldDB" id="A0A7L4YLP0"/>
<dbReference type="EMBL" id="CP047156">
    <property type="protein sequence ID" value="QHB99743.1"/>
    <property type="molecule type" value="Genomic_DNA"/>
</dbReference>
<organism evidence="3 4">
    <name type="scientific">Epidermidibacterium keratini</name>
    <dbReference type="NCBI Taxonomy" id="1891644"/>
    <lineage>
        <taxon>Bacteria</taxon>
        <taxon>Bacillati</taxon>
        <taxon>Actinomycetota</taxon>
        <taxon>Actinomycetes</taxon>
        <taxon>Sporichthyales</taxon>
        <taxon>Sporichthyaceae</taxon>
        <taxon>Epidermidibacterium</taxon>
    </lineage>
</organism>
<dbReference type="KEGG" id="eke:EK0264_05240"/>
<gene>
    <name evidence="3" type="ORF">EK0264_05240</name>
</gene>
<dbReference type="RefSeq" id="WP_159543606.1">
    <property type="nucleotide sequence ID" value="NZ_CP047156.1"/>
</dbReference>
<keyword evidence="4" id="KW-1185">Reference proteome</keyword>
<dbReference type="CDD" id="cd13606">
    <property type="entry name" value="PBP2_ProX_like"/>
    <property type="match status" value="1"/>
</dbReference>
<dbReference type="SUPFAM" id="SSF53850">
    <property type="entry name" value="Periplasmic binding protein-like II"/>
    <property type="match status" value="1"/>
</dbReference>
<dbReference type="InParanoid" id="A0A7L4YLP0"/>
<feature type="domain" description="ABC-type glycine betaine transport system substrate-binding" evidence="2">
    <location>
        <begin position="39"/>
        <end position="301"/>
    </location>
</feature>
<feature type="signal peptide" evidence="1">
    <location>
        <begin position="1"/>
        <end position="23"/>
    </location>
</feature>
<dbReference type="PROSITE" id="PS51257">
    <property type="entry name" value="PROKAR_LIPOPROTEIN"/>
    <property type="match status" value="1"/>
</dbReference>
<evidence type="ECO:0000259" key="2">
    <source>
        <dbReference type="Pfam" id="PF04069"/>
    </source>
</evidence>
<dbReference type="GO" id="GO:0043190">
    <property type="term" value="C:ATP-binding cassette (ABC) transporter complex"/>
    <property type="evidence" value="ECO:0007669"/>
    <property type="project" value="InterPro"/>
</dbReference>
<feature type="chain" id="PRO_5029813356" evidence="1">
    <location>
        <begin position="24"/>
        <end position="306"/>
    </location>
</feature>
<dbReference type="OrthoDB" id="9781705at2"/>
<evidence type="ECO:0000256" key="1">
    <source>
        <dbReference type="SAM" id="SignalP"/>
    </source>
</evidence>
<dbReference type="Proteomes" id="UP000463857">
    <property type="component" value="Chromosome"/>
</dbReference>
<sequence length="306" mass="32478">MRTRILAAAAAAFALVLTGCGSGDPTQSDSGGGEQAPADTIVIGSANFPENELLAEIYAGALEAKDVKVDKKLNIGARELYLKALDDGSIDLIPEYNGSLLAAFNKDVPQDVTTPEQVYDALVKSTPDGLAVLEQSEAEDKDTLTVTSQTAQQYNLQKISDLDGVAGELALGGPPEFAERYQGVLGLKDLYGIEFKSFTPYDTGGPLTLEALLSGQAQVVNLFSTDSAIVTNDLVSLEDDKNLFSSQNVVPLIRESKANDTVKEALNAVSASMTTEDLTKYLAMVQVDKKSASEVAKQYLTDKGLN</sequence>
<reference evidence="3 4" key="1">
    <citation type="journal article" date="2018" name="Int. J. Syst. Evol. Microbiol.">
        <title>Epidermidibacterium keratini gen. nov., sp. nov., a member of the family Sporichthyaceae, isolated from keratin epidermis.</title>
        <authorList>
            <person name="Lee D.G."/>
            <person name="Trujillo M.E."/>
            <person name="Kang S."/>
            <person name="Nam J.J."/>
            <person name="Kim Y.J."/>
        </authorList>
    </citation>
    <scope>NUCLEOTIDE SEQUENCE [LARGE SCALE GENOMIC DNA]</scope>
    <source>
        <strain evidence="3 4">EPI-7</strain>
    </source>
</reference>
<accession>A0A7L4YLP0</accession>
<dbReference type="Gene3D" id="3.40.190.10">
    <property type="entry name" value="Periplasmic binding protein-like II"/>
    <property type="match status" value="1"/>
</dbReference>
<name>A0A7L4YLP0_9ACTN</name>
<dbReference type="FunCoup" id="A0A7L4YLP0">
    <property type="interactions" value="40"/>
</dbReference>
<dbReference type="Gene3D" id="3.40.190.120">
    <property type="entry name" value="Osmoprotection protein (prox), domain 2"/>
    <property type="match status" value="1"/>
</dbReference>